<evidence type="ECO:0000313" key="3">
    <source>
        <dbReference type="Proteomes" id="UP000441797"/>
    </source>
</evidence>
<feature type="repeat" description="TPR" evidence="1">
    <location>
        <begin position="3"/>
        <end position="36"/>
    </location>
</feature>
<dbReference type="Gene3D" id="1.25.40.10">
    <property type="entry name" value="Tetratricopeptide repeat domain"/>
    <property type="match status" value="1"/>
</dbReference>
<accession>A0A6N8G6Q4</accession>
<dbReference type="EMBL" id="NAPY01000089">
    <property type="protein sequence ID" value="MUL39507.1"/>
    <property type="molecule type" value="Genomic_DNA"/>
</dbReference>
<dbReference type="OrthoDB" id="421558at2"/>
<dbReference type="Proteomes" id="UP000441797">
    <property type="component" value="Unassembled WGS sequence"/>
</dbReference>
<dbReference type="SUPFAM" id="SSF48452">
    <property type="entry name" value="TPR-like"/>
    <property type="match status" value="1"/>
</dbReference>
<dbReference type="RefSeq" id="WP_105217878.1">
    <property type="nucleotide sequence ID" value="NZ_CAWNSU010000043.1"/>
</dbReference>
<dbReference type="InterPro" id="IPR019734">
    <property type="entry name" value="TPR_rpt"/>
</dbReference>
<dbReference type="InterPro" id="IPR011990">
    <property type="entry name" value="TPR-like_helical_dom_sf"/>
</dbReference>
<gene>
    <name evidence="2" type="ORF">BWI75_25385</name>
</gene>
<organism evidence="2 3">
    <name type="scientific">Gloeocapsopsis dulcis AAB1 = 1H9</name>
    <dbReference type="NCBI Taxonomy" id="1433147"/>
    <lineage>
        <taxon>Bacteria</taxon>
        <taxon>Bacillati</taxon>
        <taxon>Cyanobacteriota</taxon>
        <taxon>Cyanophyceae</taxon>
        <taxon>Oscillatoriophycideae</taxon>
        <taxon>Chroococcales</taxon>
        <taxon>Chroococcaceae</taxon>
        <taxon>Gloeocapsopsis</taxon>
        <taxon>Gloeocapsopsis dulcis</taxon>
    </lineage>
</organism>
<dbReference type="AlphaFoldDB" id="A0A6N8G6Q4"/>
<name>A0A6N8G6Q4_9CHRO</name>
<reference evidence="2 3" key="1">
    <citation type="journal article" date="2019" name="Front. Microbiol.">
        <title>Genomic Features for Desiccation Tolerance and Sugar Biosynthesis in the Extremophile Gloeocapsopsis sp. UTEX B3054.</title>
        <authorList>
            <person name="Urrejola C."/>
            <person name="Alcorta J."/>
            <person name="Salas L."/>
            <person name="Vasquez M."/>
            <person name="Polz M.F."/>
            <person name="Vicuna R."/>
            <person name="Diez B."/>
        </authorList>
    </citation>
    <scope>NUCLEOTIDE SEQUENCE [LARGE SCALE GENOMIC DNA]</scope>
    <source>
        <strain evidence="2 3">1H9</strain>
    </source>
</reference>
<evidence type="ECO:0000256" key="1">
    <source>
        <dbReference type="PROSITE-ProRule" id="PRU00339"/>
    </source>
</evidence>
<protein>
    <submittedName>
        <fullName evidence="2">Uncharacterized protein</fullName>
    </submittedName>
</protein>
<keyword evidence="1" id="KW-0802">TPR repeat</keyword>
<sequence length="96" mass="11112">MNAQQFYQQGRDKGHLGLYKEAFEDFNQAINLEPDFVEAYILRAHARNLIEDKVGAIADFQKAMNIYRSRGKSTIADLLHVPIQTLQNEIKMDEQQ</sequence>
<keyword evidence="3" id="KW-1185">Reference proteome</keyword>
<evidence type="ECO:0000313" key="2">
    <source>
        <dbReference type="EMBL" id="MUL39507.1"/>
    </source>
</evidence>
<comment type="caution">
    <text evidence="2">The sequence shown here is derived from an EMBL/GenBank/DDBJ whole genome shotgun (WGS) entry which is preliminary data.</text>
</comment>
<proteinExistence type="predicted"/>
<dbReference type="PROSITE" id="PS50005">
    <property type="entry name" value="TPR"/>
    <property type="match status" value="1"/>
</dbReference>
<dbReference type="SMART" id="SM00028">
    <property type="entry name" value="TPR"/>
    <property type="match status" value="2"/>
</dbReference>